<dbReference type="Pfam" id="PF05154">
    <property type="entry name" value="TM2"/>
    <property type="match status" value="2"/>
</dbReference>
<evidence type="ECO:0000256" key="5">
    <source>
        <dbReference type="ARBA" id="ARBA00023136"/>
    </source>
</evidence>
<keyword evidence="2 7" id="KW-0812">Transmembrane</keyword>
<keyword evidence="6" id="KW-0325">Glycoprotein</keyword>
<proteinExistence type="predicted"/>
<keyword evidence="5 7" id="KW-0472">Membrane</keyword>
<evidence type="ECO:0000313" key="9">
    <source>
        <dbReference type="EMBL" id="MBN8659112.1"/>
    </source>
</evidence>
<feature type="domain" description="TM2" evidence="8">
    <location>
        <begin position="70"/>
        <end position="120"/>
    </location>
</feature>
<evidence type="ECO:0000256" key="4">
    <source>
        <dbReference type="ARBA" id="ARBA00022989"/>
    </source>
</evidence>
<dbReference type="Proteomes" id="UP000664277">
    <property type="component" value="Unassembled WGS sequence"/>
</dbReference>
<keyword evidence="4 7" id="KW-1133">Transmembrane helix</keyword>
<dbReference type="GO" id="GO:0016020">
    <property type="term" value="C:membrane"/>
    <property type="evidence" value="ECO:0007669"/>
    <property type="project" value="UniProtKB-SubCell"/>
</dbReference>
<feature type="domain" description="TM2" evidence="8">
    <location>
        <begin position="3"/>
        <end position="51"/>
    </location>
</feature>
<evidence type="ECO:0000256" key="7">
    <source>
        <dbReference type="SAM" id="Phobius"/>
    </source>
</evidence>
<feature type="transmembrane region" description="Helical" evidence="7">
    <location>
        <begin position="30"/>
        <end position="55"/>
    </location>
</feature>
<dbReference type="InterPro" id="IPR050932">
    <property type="entry name" value="TM2D1-3-like"/>
</dbReference>
<dbReference type="EMBL" id="JAFLCK010000002">
    <property type="protein sequence ID" value="MBN8659112.1"/>
    <property type="molecule type" value="Genomic_DNA"/>
</dbReference>
<gene>
    <name evidence="9" type="ORF">J0M35_02035</name>
</gene>
<protein>
    <submittedName>
        <fullName evidence="9">TM2 domain-containing protein</fullName>
    </submittedName>
</protein>
<evidence type="ECO:0000256" key="1">
    <source>
        <dbReference type="ARBA" id="ARBA00004141"/>
    </source>
</evidence>
<dbReference type="InterPro" id="IPR007829">
    <property type="entry name" value="TM2"/>
</dbReference>
<dbReference type="PANTHER" id="PTHR21016:SF7">
    <property type="entry name" value="TM2 DOMAIN-CONTAINING PROTEIN 3"/>
    <property type="match status" value="1"/>
</dbReference>
<reference evidence="9" key="1">
    <citation type="submission" date="2021-02" db="EMBL/GenBank/DDBJ databases">
        <title>Genome-Resolved Metagenomics of a Microbial Community Performing Photosynthetic Biological Nutrient Removal.</title>
        <authorList>
            <person name="Mcdaniel E.A."/>
        </authorList>
    </citation>
    <scope>NUCLEOTIDE SEQUENCE</scope>
    <source>
        <strain evidence="9">UWPOB_OBS1</strain>
    </source>
</reference>
<evidence type="ECO:0000259" key="8">
    <source>
        <dbReference type="Pfam" id="PF05154"/>
    </source>
</evidence>
<comment type="subcellular location">
    <subcellularLocation>
        <location evidence="1">Membrane</location>
        <topology evidence="1">Multi-pass membrane protein</topology>
    </subcellularLocation>
</comment>
<dbReference type="PANTHER" id="PTHR21016">
    <property type="entry name" value="BETA-AMYLOID BINDING PROTEIN-RELATED"/>
    <property type="match status" value="1"/>
</dbReference>
<name>A0A8J7PDC0_9BACT</name>
<evidence type="ECO:0000256" key="3">
    <source>
        <dbReference type="ARBA" id="ARBA00022729"/>
    </source>
</evidence>
<dbReference type="AlphaFoldDB" id="A0A8J7PDC0"/>
<accession>A0A8J7PDC0</accession>
<feature type="transmembrane region" description="Helical" evidence="7">
    <location>
        <begin position="101"/>
        <end position="124"/>
    </location>
</feature>
<evidence type="ECO:0000256" key="6">
    <source>
        <dbReference type="ARBA" id="ARBA00023180"/>
    </source>
</evidence>
<organism evidence="9 10">
    <name type="scientific">Candidatus Obscuribacter phosphatis</name>
    <dbReference type="NCBI Taxonomy" id="1906157"/>
    <lineage>
        <taxon>Bacteria</taxon>
        <taxon>Bacillati</taxon>
        <taxon>Candidatus Melainabacteria</taxon>
        <taxon>Candidatus Obscuribacterales</taxon>
        <taxon>Candidatus Obscuribacteraceae</taxon>
        <taxon>Candidatus Obscuribacter</taxon>
    </lineage>
</organism>
<evidence type="ECO:0000313" key="10">
    <source>
        <dbReference type="Proteomes" id="UP000664277"/>
    </source>
</evidence>
<keyword evidence="3" id="KW-0732">Signal</keyword>
<evidence type="ECO:0000256" key="2">
    <source>
        <dbReference type="ARBA" id="ARBA00022692"/>
    </source>
</evidence>
<feature type="transmembrane region" description="Helical" evidence="7">
    <location>
        <begin position="76"/>
        <end position="95"/>
    </location>
</feature>
<comment type="caution">
    <text evidence="9">The sequence shown here is derived from an EMBL/GenBank/DDBJ whole genome shotgun (WGS) entry which is preliminary data.</text>
</comment>
<sequence>MTEKDASVACLLCFFLGVFGAHRFYLGKTWSGVGMLLTFGGLGIWMLIDLFMLAYGVFKDGQGKVVPGGNRKGTALLLLYLPSTFGLCGMHRFYVKRYGSGVAQLLTFCGLGIWMLIDAVMICTNEFVDKDGMKVIE</sequence>